<name>A0ABN1R0F3_9ACTN</name>
<comment type="caution">
    <text evidence="3">The sequence shown here is derived from an EMBL/GenBank/DDBJ whole genome shotgun (WGS) entry which is preliminary data.</text>
</comment>
<dbReference type="RefSeq" id="WP_344240740.1">
    <property type="nucleotide sequence ID" value="NZ_BAAAHH010000009.1"/>
</dbReference>
<evidence type="ECO:0000313" key="3">
    <source>
        <dbReference type="EMBL" id="GAA0950130.1"/>
    </source>
</evidence>
<protein>
    <submittedName>
        <fullName evidence="3">PadR family transcriptional regulator</fullName>
    </submittedName>
</protein>
<dbReference type="Pfam" id="PF10400">
    <property type="entry name" value="Vir_act_alpha_C"/>
    <property type="match status" value="1"/>
</dbReference>
<reference evidence="3 4" key="1">
    <citation type="journal article" date="2019" name="Int. J. Syst. Evol. Microbiol.">
        <title>The Global Catalogue of Microorganisms (GCM) 10K type strain sequencing project: providing services to taxonomists for standard genome sequencing and annotation.</title>
        <authorList>
            <consortium name="The Broad Institute Genomics Platform"/>
            <consortium name="The Broad Institute Genome Sequencing Center for Infectious Disease"/>
            <person name="Wu L."/>
            <person name="Ma J."/>
        </authorList>
    </citation>
    <scope>NUCLEOTIDE SEQUENCE [LARGE SCALE GENOMIC DNA]</scope>
    <source>
        <strain evidence="3 4">JCM 10696</strain>
    </source>
</reference>
<dbReference type="SUPFAM" id="SSF46785">
    <property type="entry name" value="Winged helix' DNA-binding domain"/>
    <property type="match status" value="1"/>
</dbReference>
<organism evidence="3 4">
    <name type="scientific">Actinocorallia libanotica</name>
    <dbReference type="NCBI Taxonomy" id="46162"/>
    <lineage>
        <taxon>Bacteria</taxon>
        <taxon>Bacillati</taxon>
        <taxon>Actinomycetota</taxon>
        <taxon>Actinomycetes</taxon>
        <taxon>Streptosporangiales</taxon>
        <taxon>Thermomonosporaceae</taxon>
        <taxon>Actinocorallia</taxon>
    </lineage>
</organism>
<feature type="domain" description="Transcription regulator PadR N-terminal" evidence="1">
    <location>
        <begin position="16"/>
        <end position="92"/>
    </location>
</feature>
<dbReference type="EMBL" id="BAAAHH010000009">
    <property type="protein sequence ID" value="GAA0950130.1"/>
    <property type="molecule type" value="Genomic_DNA"/>
</dbReference>
<evidence type="ECO:0000259" key="1">
    <source>
        <dbReference type="Pfam" id="PF03551"/>
    </source>
</evidence>
<dbReference type="PANTHER" id="PTHR43252">
    <property type="entry name" value="TRANSCRIPTIONAL REGULATOR YQJI"/>
    <property type="match status" value="1"/>
</dbReference>
<sequence length="195" mass="22073">MERPDPTKLPATAWAVLGILAFGEELTGYEVRQWADHVLRHFYWSPAMSQIYSELKRLEKVGYAVSRAAVSDDGRGKRVYGITASGEAALAEWAGRAPVEPPVLKHGPMLRAWLGHLSTPERLREQILEHRADTERELAEADASREVAARFPEWAYPELTIRWATRYYAAQRDLADRMLADLAELAEDGRREESA</sequence>
<dbReference type="InterPro" id="IPR036388">
    <property type="entry name" value="WH-like_DNA-bd_sf"/>
</dbReference>
<gene>
    <name evidence="3" type="ORF">GCM10009550_28360</name>
</gene>
<keyword evidence="4" id="KW-1185">Reference proteome</keyword>
<accession>A0ABN1R0F3</accession>
<dbReference type="InterPro" id="IPR036390">
    <property type="entry name" value="WH_DNA-bd_sf"/>
</dbReference>
<dbReference type="Pfam" id="PF03551">
    <property type="entry name" value="PadR"/>
    <property type="match status" value="1"/>
</dbReference>
<evidence type="ECO:0000259" key="2">
    <source>
        <dbReference type="Pfam" id="PF10400"/>
    </source>
</evidence>
<feature type="domain" description="Transcription regulator PadR C-terminal" evidence="2">
    <location>
        <begin position="109"/>
        <end position="182"/>
    </location>
</feature>
<proteinExistence type="predicted"/>
<evidence type="ECO:0000313" key="4">
    <source>
        <dbReference type="Proteomes" id="UP001500665"/>
    </source>
</evidence>
<dbReference type="PANTHER" id="PTHR43252:SF6">
    <property type="entry name" value="NEGATIVE TRANSCRIPTION REGULATOR PADR"/>
    <property type="match status" value="1"/>
</dbReference>
<dbReference type="InterPro" id="IPR018309">
    <property type="entry name" value="Tscrpt_reg_PadR_C"/>
</dbReference>
<dbReference type="Gene3D" id="1.10.10.10">
    <property type="entry name" value="Winged helix-like DNA-binding domain superfamily/Winged helix DNA-binding domain"/>
    <property type="match status" value="1"/>
</dbReference>
<dbReference type="Proteomes" id="UP001500665">
    <property type="component" value="Unassembled WGS sequence"/>
</dbReference>
<dbReference type="InterPro" id="IPR005149">
    <property type="entry name" value="Tscrpt_reg_PadR_N"/>
</dbReference>